<evidence type="ECO:0000256" key="3">
    <source>
        <dbReference type="ARBA" id="ARBA00022741"/>
    </source>
</evidence>
<evidence type="ECO:0000256" key="7">
    <source>
        <dbReference type="SAM" id="Phobius"/>
    </source>
</evidence>
<dbReference type="GO" id="GO:0016887">
    <property type="term" value="F:ATP hydrolysis activity"/>
    <property type="evidence" value="ECO:0007669"/>
    <property type="project" value="InterPro"/>
</dbReference>
<comment type="subcellular location">
    <subcellularLocation>
        <location evidence="1">Membrane</location>
        <topology evidence="1">Multi-pass membrane protein</topology>
    </subcellularLocation>
</comment>
<evidence type="ECO:0000256" key="5">
    <source>
        <dbReference type="ARBA" id="ARBA00022989"/>
    </source>
</evidence>
<dbReference type="GO" id="GO:0015421">
    <property type="term" value="F:ABC-type oligopeptide transporter activity"/>
    <property type="evidence" value="ECO:0007669"/>
    <property type="project" value="TreeGrafter"/>
</dbReference>
<dbReference type="InterPro" id="IPR017871">
    <property type="entry name" value="ABC_transporter-like_CS"/>
</dbReference>
<evidence type="ECO:0000256" key="2">
    <source>
        <dbReference type="ARBA" id="ARBA00022692"/>
    </source>
</evidence>
<keyword evidence="2 7" id="KW-0812">Transmembrane</keyword>
<gene>
    <name evidence="10" type="ORF">CMV_028766</name>
</gene>
<name>A0A8J4QGP0_9ROSI</name>
<keyword evidence="4" id="KW-0067">ATP-binding</keyword>
<dbReference type="InterPro" id="IPR036640">
    <property type="entry name" value="ABC1_TM_sf"/>
</dbReference>
<evidence type="ECO:0000256" key="1">
    <source>
        <dbReference type="ARBA" id="ARBA00004141"/>
    </source>
</evidence>
<feature type="transmembrane region" description="Helical" evidence="7">
    <location>
        <begin position="73"/>
        <end position="94"/>
    </location>
</feature>
<feature type="transmembrane region" description="Helical" evidence="7">
    <location>
        <begin position="293"/>
        <end position="320"/>
    </location>
</feature>
<dbReference type="SUPFAM" id="SSF52540">
    <property type="entry name" value="P-loop containing nucleoside triphosphate hydrolases"/>
    <property type="match status" value="1"/>
</dbReference>
<comment type="caution">
    <text evidence="10">The sequence shown here is derived from an EMBL/GenBank/DDBJ whole genome shotgun (WGS) entry which is preliminary data.</text>
</comment>
<dbReference type="CDD" id="cd18572">
    <property type="entry name" value="ABC_6TM_TAP"/>
    <property type="match status" value="1"/>
</dbReference>
<dbReference type="Pfam" id="PF00664">
    <property type="entry name" value="ABC_membrane"/>
    <property type="match status" value="1"/>
</dbReference>
<evidence type="ECO:0008006" key="12">
    <source>
        <dbReference type="Google" id="ProtNLM"/>
    </source>
</evidence>
<feature type="domain" description="ABC transmembrane type-1" evidence="9">
    <location>
        <begin position="253"/>
        <end position="534"/>
    </location>
</feature>
<dbReference type="PROSITE" id="PS50893">
    <property type="entry name" value="ABC_TRANSPORTER_2"/>
    <property type="match status" value="1"/>
</dbReference>
<dbReference type="SMART" id="SM00382">
    <property type="entry name" value="AAA"/>
    <property type="match status" value="1"/>
</dbReference>
<feature type="domain" description="ABC transporter" evidence="8">
    <location>
        <begin position="568"/>
        <end position="807"/>
    </location>
</feature>
<dbReference type="Gene3D" id="3.40.50.300">
    <property type="entry name" value="P-loop containing nucleotide triphosphate hydrolases"/>
    <property type="match status" value="1"/>
</dbReference>
<dbReference type="InterPro" id="IPR039421">
    <property type="entry name" value="Type_1_exporter"/>
</dbReference>
<keyword evidence="3" id="KW-0547">Nucleotide-binding</keyword>
<organism evidence="10 11">
    <name type="scientific">Castanea mollissima</name>
    <name type="common">Chinese chestnut</name>
    <dbReference type="NCBI Taxonomy" id="60419"/>
    <lineage>
        <taxon>Eukaryota</taxon>
        <taxon>Viridiplantae</taxon>
        <taxon>Streptophyta</taxon>
        <taxon>Embryophyta</taxon>
        <taxon>Tracheophyta</taxon>
        <taxon>Spermatophyta</taxon>
        <taxon>Magnoliopsida</taxon>
        <taxon>eudicotyledons</taxon>
        <taxon>Gunneridae</taxon>
        <taxon>Pentapetalae</taxon>
        <taxon>rosids</taxon>
        <taxon>fabids</taxon>
        <taxon>Fagales</taxon>
        <taxon>Fagaceae</taxon>
        <taxon>Castanea</taxon>
    </lineage>
</organism>
<dbReference type="PANTHER" id="PTHR43394:SF19">
    <property type="entry name" value="ABC TRANSPORTER B FAMILY"/>
    <property type="match status" value="1"/>
</dbReference>
<feature type="transmembrane region" description="Helical" evidence="7">
    <location>
        <begin position="250"/>
        <end position="273"/>
    </location>
</feature>
<evidence type="ECO:0000259" key="9">
    <source>
        <dbReference type="PROSITE" id="PS50929"/>
    </source>
</evidence>
<dbReference type="FunFam" id="1.20.1560.10:FF:000059">
    <property type="entry name" value="ABC transporter B family member 26, chloroplastic"/>
    <property type="match status" value="1"/>
</dbReference>
<dbReference type="InterPro" id="IPR003593">
    <property type="entry name" value="AAA+_ATPase"/>
</dbReference>
<proteinExistence type="predicted"/>
<keyword evidence="6 7" id="KW-0472">Membrane</keyword>
<evidence type="ECO:0000256" key="4">
    <source>
        <dbReference type="ARBA" id="ARBA00022840"/>
    </source>
</evidence>
<dbReference type="InterPro" id="IPR003439">
    <property type="entry name" value="ABC_transporter-like_ATP-bd"/>
</dbReference>
<sequence length="813" mass="90252">MLSSLLIDAEGNMAALLVGVWSGPWSGVGVWGGALSLSHARGGAELLYYRVKIENSSNQTSNSCTPAVPQPNFLLLLLASPPPISPLFYISLFLRSLSTLTELPFLLLSISPPMALLLCNIHLTTPYSSLPIFKAHHKRHRFKTTNNLKPRLSLPNPNSSAPKRVLLPPLKSASSINGFSIQNAPEVSRDRQNAELFDRLRRWIDSVRTVLPGGSWWSFSDDVDVKLLAKPVTVLQALIRMWHLVAQDRWVIFTAFATLIVAALSEISIPHYLTASIFTAQSREIAVFHRNVRLLIVLCITSGICSGIRGCCFGIANMILVKRMRETLYSSLLLQDISFFDTETVGDLTSRLGADCQQVSRVIGNDLNLILRNLLQGMGALIYLIILSWPLGLCTLLICSTLAAIMLLYGSYQKKAAKLTQECTASANDVAQETFSLMRTVRVYGTEEDELGRYKHWLGKLADISLRQSAAYGFWNMSFNTLYHSTQVIAVLLGGTSILAGHITAEQLTKFILYSEWLIYSTWWVGDNLSSLMQSVGASEKVFQLMDLLPSNQFVSNGLKLHRILGHIEFVNVSFHYPSRPTVPVLRHVNISVHPSEVVAIVGLSGSGKSTLVNLLLRLYEPTNGQILIDGFPLKEMDVMWWRERIGFVGQEPRLFRMDISSNIRYGCTRDIKQEDIEWAAKQAYAHDFISSLPNGYQTLVDDDLLSGGQKQRIAIARAILRDPTILILDEATSALDAESEHNVKGVLRAVRSDSSTKRSVIVIAHRLSTIQAADRIVVMDGGQVVEMGSHRDLLLQDGIYARLTRRQADAVA</sequence>
<dbReference type="FunFam" id="3.40.50.300:FF:000218">
    <property type="entry name" value="Multidrug ABC transporter ATP-binding protein"/>
    <property type="match status" value="1"/>
</dbReference>
<dbReference type="Proteomes" id="UP000737018">
    <property type="component" value="Unassembled WGS sequence"/>
</dbReference>
<keyword evidence="11" id="KW-1185">Reference proteome</keyword>
<keyword evidence="5 7" id="KW-1133">Transmembrane helix</keyword>
<evidence type="ECO:0000259" key="8">
    <source>
        <dbReference type="PROSITE" id="PS50893"/>
    </source>
</evidence>
<dbReference type="Pfam" id="PF00005">
    <property type="entry name" value="ABC_tran"/>
    <property type="match status" value="1"/>
</dbReference>
<dbReference type="PROSITE" id="PS50929">
    <property type="entry name" value="ABC_TM1F"/>
    <property type="match status" value="1"/>
</dbReference>
<dbReference type="InterPro" id="IPR027417">
    <property type="entry name" value="P-loop_NTPase"/>
</dbReference>
<evidence type="ECO:0000313" key="11">
    <source>
        <dbReference type="Proteomes" id="UP000737018"/>
    </source>
</evidence>
<reference evidence="10" key="1">
    <citation type="submission" date="2020-03" db="EMBL/GenBank/DDBJ databases">
        <title>Castanea mollissima Vanexum genome sequencing.</title>
        <authorList>
            <person name="Staton M."/>
        </authorList>
    </citation>
    <scope>NUCLEOTIDE SEQUENCE</scope>
    <source>
        <tissue evidence="10">Leaf</tissue>
    </source>
</reference>
<dbReference type="OrthoDB" id="6500128at2759"/>
<dbReference type="GO" id="GO:0005524">
    <property type="term" value="F:ATP binding"/>
    <property type="evidence" value="ECO:0007669"/>
    <property type="project" value="UniProtKB-KW"/>
</dbReference>
<dbReference type="GO" id="GO:0016020">
    <property type="term" value="C:membrane"/>
    <property type="evidence" value="ECO:0007669"/>
    <property type="project" value="UniProtKB-SubCell"/>
</dbReference>
<dbReference type="SUPFAM" id="SSF90123">
    <property type="entry name" value="ABC transporter transmembrane region"/>
    <property type="match status" value="1"/>
</dbReference>
<accession>A0A8J4QGP0</accession>
<dbReference type="InterPro" id="IPR011527">
    <property type="entry name" value="ABC1_TM_dom"/>
</dbReference>
<feature type="transmembrane region" description="Helical" evidence="7">
    <location>
        <begin position="381"/>
        <end position="409"/>
    </location>
</feature>
<evidence type="ECO:0000313" key="10">
    <source>
        <dbReference type="EMBL" id="KAF3944798.1"/>
    </source>
</evidence>
<evidence type="ECO:0000256" key="6">
    <source>
        <dbReference type="ARBA" id="ARBA00023136"/>
    </source>
</evidence>
<dbReference type="EMBL" id="JRKL02012540">
    <property type="protein sequence ID" value="KAF3944798.1"/>
    <property type="molecule type" value="Genomic_DNA"/>
</dbReference>
<protein>
    <recommendedName>
        <fullName evidence="12">ABC transporter B family member 26, chloroplastic</fullName>
    </recommendedName>
</protein>
<dbReference type="PROSITE" id="PS00211">
    <property type="entry name" value="ABC_TRANSPORTER_1"/>
    <property type="match status" value="1"/>
</dbReference>
<feature type="transmembrane region" description="Helical" evidence="7">
    <location>
        <begin position="114"/>
        <end position="133"/>
    </location>
</feature>
<dbReference type="PANTHER" id="PTHR43394">
    <property type="entry name" value="ATP-DEPENDENT PERMEASE MDL1, MITOCHONDRIAL"/>
    <property type="match status" value="1"/>
</dbReference>
<dbReference type="Gene3D" id="1.20.1560.10">
    <property type="entry name" value="ABC transporter type 1, transmembrane domain"/>
    <property type="match status" value="1"/>
</dbReference>
<dbReference type="AlphaFoldDB" id="A0A8J4QGP0"/>